<reference evidence="3 4" key="1">
    <citation type="journal article" date="2018" name="Plant J.">
        <title>Genome sequences of Chlorella sorokiniana UTEX 1602 and Micractinium conductrix SAG 241.80: implications to maltose excretion by a green alga.</title>
        <authorList>
            <person name="Arriola M.B."/>
            <person name="Velmurugan N."/>
            <person name="Zhang Y."/>
            <person name="Plunkett M.H."/>
            <person name="Hondzo H."/>
            <person name="Barney B.M."/>
        </authorList>
    </citation>
    <scope>NUCLEOTIDE SEQUENCE [LARGE SCALE GENOMIC DNA]</scope>
    <source>
        <strain evidence="4">UTEX 1602</strain>
    </source>
</reference>
<proteinExistence type="predicted"/>
<feature type="compositionally biased region" description="Low complexity" evidence="1">
    <location>
        <begin position="221"/>
        <end position="243"/>
    </location>
</feature>
<feature type="region of interest" description="Disordered" evidence="1">
    <location>
        <begin position="210"/>
        <end position="267"/>
    </location>
</feature>
<comment type="caution">
    <text evidence="3">The sequence shown here is derived from an EMBL/GenBank/DDBJ whole genome shotgun (WGS) entry which is preliminary data.</text>
</comment>
<dbReference type="Pfam" id="PF10263">
    <property type="entry name" value="SprT-like"/>
    <property type="match status" value="1"/>
</dbReference>
<evidence type="ECO:0000259" key="2">
    <source>
        <dbReference type="SMART" id="SM00731"/>
    </source>
</evidence>
<dbReference type="PANTHER" id="PTHR21220">
    <property type="entry name" value="DNA-DEPENDENT METALLOPROTEASE SPRTN"/>
    <property type="match status" value="1"/>
</dbReference>
<evidence type="ECO:0000313" key="3">
    <source>
        <dbReference type="EMBL" id="PRW20898.1"/>
    </source>
</evidence>
<feature type="domain" description="SprT-like" evidence="2">
    <location>
        <begin position="16"/>
        <end position="205"/>
    </location>
</feature>
<dbReference type="GO" id="GO:0005634">
    <property type="term" value="C:nucleus"/>
    <property type="evidence" value="ECO:0007669"/>
    <property type="project" value="TreeGrafter"/>
</dbReference>
<keyword evidence="4" id="KW-1185">Reference proteome</keyword>
<dbReference type="InterPro" id="IPR044245">
    <property type="entry name" value="Spartan"/>
</dbReference>
<accession>A0A2P6TE25</accession>
<dbReference type="GO" id="GO:0006974">
    <property type="term" value="P:DNA damage response"/>
    <property type="evidence" value="ECO:0007669"/>
    <property type="project" value="InterPro"/>
</dbReference>
<evidence type="ECO:0000313" key="4">
    <source>
        <dbReference type="Proteomes" id="UP000239899"/>
    </source>
</evidence>
<dbReference type="PANTHER" id="PTHR21220:SF0">
    <property type="entry name" value="DNA-DEPENDENT METALLOPROTEASE SPRTN"/>
    <property type="match status" value="1"/>
</dbReference>
<sequence length="323" mass="35081">MDDLTEEELDLLEPAPDIHTLFVHYNKLYFEAKLGACSVEWSSSRMTSCGGTCELVGGGAGGARIKLSEPLLKLRPTRDLKEVLLHEMTHAYMMLQGIRDDDRGGHGTIFKSIIQRINTSRLPDHQRPPGGYNVAVYHTMLAEVDHYRQHHWQCERCGNLVKRAMNRPPQEADCRGRMGRGADCRDPDCRFHMHQKHCGGVWIKVKEPEGYQQKGKKRGDSSAASANNNSSSASNPGGSRSSGTRPDGVPLPAKRPKKGGSGLPASAAAGTRAITDYFGGSRRGKQTGAEAAAAAVHGQWVGAAISNAELNAHIDECLNASFL</sequence>
<dbReference type="SMART" id="SM00731">
    <property type="entry name" value="SprT"/>
    <property type="match status" value="1"/>
</dbReference>
<name>A0A2P6TE25_CHLSO</name>
<protein>
    <submittedName>
        <fullName evidence="3">SprT-like domain-containing Spartan</fullName>
    </submittedName>
</protein>
<dbReference type="EMBL" id="LHPG02000021">
    <property type="protein sequence ID" value="PRW20898.1"/>
    <property type="molecule type" value="Genomic_DNA"/>
</dbReference>
<dbReference type="Proteomes" id="UP000239899">
    <property type="component" value="Unassembled WGS sequence"/>
</dbReference>
<organism evidence="3 4">
    <name type="scientific">Chlorella sorokiniana</name>
    <name type="common">Freshwater green alga</name>
    <dbReference type="NCBI Taxonomy" id="3076"/>
    <lineage>
        <taxon>Eukaryota</taxon>
        <taxon>Viridiplantae</taxon>
        <taxon>Chlorophyta</taxon>
        <taxon>core chlorophytes</taxon>
        <taxon>Trebouxiophyceae</taxon>
        <taxon>Chlorellales</taxon>
        <taxon>Chlorellaceae</taxon>
        <taxon>Chlorella clade</taxon>
        <taxon>Chlorella</taxon>
    </lineage>
</organism>
<dbReference type="GO" id="GO:0004222">
    <property type="term" value="F:metalloendopeptidase activity"/>
    <property type="evidence" value="ECO:0007669"/>
    <property type="project" value="InterPro"/>
</dbReference>
<dbReference type="GO" id="GO:0031593">
    <property type="term" value="F:polyubiquitin modification-dependent protein binding"/>
    <property type="evidence" value="ECO:0007669"/>
    <property type="project" value="TreeGrafter"/>
</dbReference>
<dbReference type="AlphaFoldDB" id="A0A2P6TE25"/>
<gene>
    <name evidence="3" type="ORF">C2E21_8581</name>
</gene>
<dbReference type="STRING" id="3076.A0A2P6TE25"/>
<dbReference type="GO" id="GO:0003697">
    <property type="term" value="F:single-stranded DNA binding"/>
    <property type="evidence" value="ECO:0007669"/>
    <property type="project" value="InterPro"/>
</dbReference>
<evidence type="ECO:0000256" key="1">
    <source>
        <dbReference type="SAM" id="MobiDB-lite"/>
    </source>
</evidence>
<dbReference type="OrthoDB" id="5236983at2759"/>
<dbReference type="InterPro" id="IPR006640">
    <property type="entry name" value="SprT-like_domain"/>
</dbReference>